<dbReference type="PANTHER" id="PTHR43581:SF4">
    <property type="entry name" value="ATP_GTP PHOSPHATASE"/>
    <property type="match status" value="1"/>
</dbReference>
<dbReference type="InterPro" id="IPR041685">
    <property type="entry name" value="AAA_GajA/Old/RecF-like"/>
</dbReference>
<dbReference type="Proteomes" id="UP000233757">
    <property type="component" value="Unassembled WGS sequence"/>
</dbReference>
<evidence type="ECO:0000313" key="2">
    <source>
        <dbReference type="EMBL" id="PQL81490.1"/>
    </source>
</evidence>
<comment type="caution">
    <text evidence="2">The sequence shown here is derived from an EMBL/GenBank/DDBJ whole genome shotgun (WGS) entry which is preliminary data.</text>
</comment>
<gene>
    <name evidence="2" type="ORF">CV954_014895</name>
</gene>
<dbReference type="EMBL" id="PHJU02000033">
    <property type="protein sequence ID" value="PQL81490.1"/>
    <property type="molecule type" value="Genomic_DNA"/>
</dbReference>
<dbReference type="InterPro" id="IPR051396">
    <property type="entry name" value="Bact_Antivir_Def_Nuclease"/>
</dbReference>
<accession>A0AA44XN76</accession>
<evidence type="ECO:0000259" key="1">
    <source>
        <dbReference type="Pfam" id="PF13175"/>
    </source>
</evidence>
<sequence>MRLLSLELIGQYKGLKDQYFDFRNTEGNILALIGLNGSGKSQLLELLAETFAYLERWQREDFKRRNWFNFEVKLVYSISEIDGELECHEYTVWIDIHGNVRWNTNAFKELNELPLPSHIIGYSSGLNENLQRAFMKNAVQYMDVMNTKRRFEEKITDIQLYRSVFESDHPDGFFDKKIEDIYTYYKVRYSGVFPEIDDIKVSDSMSLGLRATPVPIMKYLDHDSTCLLLASLGILTIKEQAKIFNKKQRFKNISSVQFEYDLRKFKYDPGALLDIQKLIQCIGGVDSAFFISLSDRTSDDFYNQFELDYLRGEIYLNFHDPILQRKLKEIFFEPKIFFEKLYRLQLLGAEFWPSEMKKELRSDKFDKSIKKPQKWTAPIKINSLQLTDERGQIIAFEDLSDGEAQLIQILAMSAIFKESRVLFLLDEPETHLNPAWRTYFHSYLEEIINTPKNDPNPWLQYFISTHSPFMISSLKKENVLFFKRNHNGLIDLEPVAEETYGASFDVIIKSFFELKTLISQTVVDDINQRLNLSRNLEGKNSLMDWINKELGDSMEKAYLLKKLEN</sequence>
<dbReference type="PANTHER" id="PTHR43581">
    <property type="entry name" value="ATP/GTP PHOSPHATASE"/>
    <property type="match status" value="1"/>
</dbReference>
<dbReference type="AlphaFoldDB" id="A0AA44XN76"/>
<dbReference type="Pfam" id="PF13175">
    <property type="entry name" value="AAA_15"/>
    <property type="match status" value="1"/>
</dbReference>
<feature type="domain" description="Endonuclease GajA/Old nuclease/RecF-like AAA" evidence="1">
    <location>
        <begin position="355"/>
        <end position="471"/>
    </location>
</feature>
<dbReference type="Gene3D" id="3.40.50.300">
    <property type="entry name" value="P-loop containing nucleotide triphosphate hydrolases"/>
    <property type="match status" value="2"/>
</dbReference>
<dbReference type="InterPro" id="IPR027417">
    <property type="entry name" value="P-loop_NTPase"/>
</dbReference>
<proteinExistence type="predicted"/>
<reference evidence="2 3" key="1">
    <citation type="submission" date="2018-02" db="EMBL/GenBank/DDBJ databases">
        <title>Acinetobacter baumanii whole genome sequence.</title>
        <authorList>
            <person name="Qasim Z.J."/>
        </authorList>
    </citation>
    <scope>NUCLEOTIDE SEQUENCE [LARGE SCALE GENOMIC DNA]</scope>
    <source>
        <strain evidence="2 3">ZQ8</strain>
    </source>
</reference>
<dbReference type="RefSeq" id="WP_001238489.1">
    <property type="nucleotide sequence ID" value="NZ_PHJU02000033.1"/>
</dbReference>
<name>A0AA44XN76_ACIBA</name>
<dbReference type="SUPFAM" id="SSF52540">
    <property type="entry name" value="P-loop containing nucleoside triphosphate hydrolases"/>
    <property type="match status" value="1"/>
</dbReference>
<protein>
    <submittedName>
        <fullName evidence="2">AAA family ATPase</fullName>
    </submittedName>
</protein>
<organism evidence="2 3">
    <name type="scientific">Acinetobacter baumannii</name>
    <dbReference type="NCBI Taxonomy" id="470"/>
    <lineage>
        <taxon>Bacteria</taxon>
        <taxon>Pseudomonadati</taxon>
        <taxon>Pseudomonadota</taxon>
        <taxon>Gammaproteobacteria</taxon>
        <taxon>Moraxellales</taxon>
        <taxon>Moraxellaceae</taxon>
        <taxon>Acinetobacter</taxon>
        <taxon>Acinetobacter calcoaceticus/baumannii complex</taxon>
    </lineage>
</organism>
<evidence type="ECO:0000313" key="3">
    <source>
        <dbReference type="Proteomes" id="UP000233757"/>
    </source>
</evidence>